<reference evidence="2" key="1">
    <citation type="submission" date="2018-02" db="EMBL/GenBank/DDBJ databases">
        <title>Rhizophora mucronata_Transcriptome.</title>
        <authorList>
            <person name="Meera S.P."/>
            <person name="Sreeshan A."/>
            <person name="Augustine A."/>
        </authorList>
    </citation>
    <scope>NUCLEOTIDE SEQUENCE</scope>
    <source>
        <tissue evidence="2">Leaf</tissue>
    </source>
</reference>
<name>A0A2P2N5E7_RHIMU</name>
<dbReference type="AlphaFoldDB" id="A0A2P2N5E7"/>
<feature type="transmembrane region" description="Helical" evidence="1">
    <location>
        <begin position="22"/>
        <end position="46"/>
    </location>
</feature>
<accession>A0A2P2N5E7</accession>
<keyword evidence="1" id="KW-1133">Transmembrane helix</keyword>
<keyword evidence="1" id="KW-0472">Membrane</keyword>
<evidence type="ECO:0000313" key="2">
    <source>
        <dbReference type="EMBL" id="MBX37712.1"/>
    </source>
</evidence>
<dbReference type="EMBL" id="GGEC01057228">
    <property type="protein sequence ID" value="MBX37712.1"/>
    <property type="molecule type" value="Transcribed_RNA"/>
</dbReference>
<sequence length="47" mass="5430">MIASIVLCWIQLDCCILGLSNIIFVCHFCLHCRCICFLSFFLLFLIS</sequence>
<organism evidence="2">
    <name type="scientific">Rhizophora mucronata</name>
    <name type="common">Asiatic mangrove</name>
    <dbReference type="NCBI Taxonomy" id="61149"/>
    <lineage>
        <taxon>Eukaryota</taxon>
        <taxon>Viridiplantae</taxon>
        <taxon>Streptophyta</taxon>
        <taxon>Embryophyta</taxon>
        <taxon>Tracheophyta</taxon>
        <taxon>Spermatophyta</taxon>
        <taxon>Magnoliopsida</taxon>
        <taxon>eudicotyledons</taxon>
        <taxon>Gunneridae</taxon>
        <taxon>Pentapetalae</taxon>
        <taxon>rosids</taxon>
        <taxon>fabids</taxon>
        <taxon>Malpighiales</taxon>
        <taxon>Rhizophoraceae</taxon>
        <taxon>Rhizophora</taxon>
    </lineage>
</organism>
<evidence type="ECO:0000256" key="1">
    <source>
        <dbReference type="SAM" id="Phobius"/>
    </source>
</evidence>
<protein>
    <submittedName>
        <fullName evidence="2">Uncharacterized protein</fullName>
    </submittedName>
</protein>
<proteinExistence type="predicted"/>
<keyword evidence="1" id="KW-0812">Transmembrane</keyword>